<comment type="similarity">
    <text evidence="1">Belongs to the TRAPPC13 family.</text>
</comment>
<evidence type="ECO:0000259" key="4">
    <source>
        <dbReference type="Pfam" id="PF23643"/>
    </source>
</evidence>
<feature type="region of interest" description="Disordered" evidence="2">
    <location>
        <begin position="348"/>
        <end position="368"/>
    </location>
</feature>
<keyword evidence="7" id="KW-1185">Reference proteome</keyword>
<dbReference type="InterPro" id="IPR055428">
    <property type="entry name" value="TRAPPC13_C"/>
</dbReference>
<evidence type="ECO:0008006" key="8">
    <source>
        <dbReference type="Google" id="ProtNLM"/>
    </source>
</evidence>
<protein>
    <recommendedName>
        <fullName evidence="8">DUF974-domain-containing protein</fullName>
    </recommendedName>
</protein>
<gene>
    <name evidence="6" type="ORF">H4R34_004606</name>
</gene>
<organism evidence="6 7">
    <name type="scientific">Dimargaris verticillata</name>
    <dbReference type="NCBI Taxonomy" id="2761393"/>
    <lineage>
        <taxon>Eukaryota</taxon>
        <taxon>Fungi</taxon>
        <taxon>Fungi incertae sedis</taxon>
        <taxon>Zoopagomycota</taxon>
        <taxon>Kickxellomycotina</taxon>
        <taxon>Dimargaritomycetes</taxon>
        <taxon>Dimargaritales</taxon>
        <taxon>Dimargaritaceae</taxon>
        <taxon>Dimargaris</taxon>
    </lineage>
</organism>
<feature type="compositionally biased region" description="Polar residues" evidence="2">
    <location>
        <begin position="348"/>
        <end position="365"/>
    </location>
</feature>
<accession>A0A9W8AYK4</accession>
<dbReference type="AlphaFoldDB" id="A0A9W8AYK4"/>
<dbReference type="OrthoDB" id="10250284at2759"/>
<dbReference type="Pfam" id="PF23647">
    <property type="entry name" value="TRAPPC13_M"/>
    <property type="match status" value="1"/>
</dbReference>
<dbReference type="EMBL" id="JANBQB010000614">
    <property type="protein sequence ID" value="KAJ1974738.1"/>
    <property type="molecule type" value="Genomic_DNA"/>
</dbReference>
<evidence type="ECO:0000259" key="3">
    <source>
        <dbReference type="Pfam" id="PF06159"/>
    </source>
</evidence>
<feature type="compositionally biased region" description="Polar residues" evidence="2">
    <location>
        <begin position="226"/>
        <end position="252"/>
    </location>
</feature>
<dbReference type="InterPro" id="IPR010378">
    <property type="entry name" value="TRAPPC13"/>
</dbReference>
<dbReference type="Pfam" id="PF23643">
    <property type="entry name" value="TRAPPC13_C"/>
    <property type="match status" value="1"/>
</dbReference>
<reference evidence="6" key="1">
    <citation type="submission" date="2022-07" db="EMBL/GenBank/DDBJ databases">
        <title>Phylogenomic reconstructions and comparative analyses of Kickxellomycotina fungi.</title>
        <authorList>
            <person name="Reynolds N.K."/>
            <person name="Stajich J.E."/>
            <person name="Barry K."/>
            <person name="Grigoriev I.V."/>
            <person name="Crous P."/>
            <person name="Smith M.E."/>
        </authorList>
    </citation>
    <scope>NUCLEOTIDE SEQUENCE</scope>
    <source>
        <strain evidence="6">RSA 567</strain>
    </source>
</reference>
<evidence type="ECO:0000256" key="2">
    <source>
        <dbReference type="SAM" id="MobiDB-lite"/>
    </source>
</evidence>
<evidence type="ECO:0000313" key="7">
    <source>
        <dbReference type="Proteomes" id="UP001151582"/>
    </source>
</evidence>
<dbReference type="Proteomes" id="UP001151582">
    <property type="component" value="Unassembled WGS sequence"/>
</dbReference>
<feature type="domain" description="Trafficking protein particle complex subunit 13 N-terminal" evidence="3">
    <location>
        <begin position="14"/>
        <end position="289"/>
    </location>
</feature>
<dbReference type="PANTHER" id="PTHR13134">
    <property type="entry name" value="TRAFFICKING PROTEIN PARTICLE COMPLEX SUBUNIT 13"/>
    <property type="match status" value="1"/>
</dbReference>
<proteinExistence type="inferred from homology"/>
<dbReference type="InterPro" id="IPR055429">
    <property type="entry name" value="TRAPPC13_M"/>
</dbReference>
<feature type="domain" description="Trafficking protein particle complex subunit 13 C-terminal" evidence="4">
    <location>
        <begin position="475"/>
        <end position="572"/>
    </location>
</feature>
<feature type="region of interest" description="Disordered" evidence="2">
    <location>
        <begin position="221"/>
        <end position="267"/>
    </location>
</feature>
<dbReference type="PANTHER" id="PTHR13134:SF3">
    <property type="entry name" value="TRAFFICKING PROTEIN PARTICLE COMPLEX SUBUNIT 13"/>
    <property type="match status" value="1"/>
</dbReference>
<evidence type="ECO:0000256" key="1">
    <source>
        <dbReference type="ARBA" id="ARBA00010785"/>
    </source>
</evidence>
<evidence type="ECO:0000259" key="5">
    <source>
        <dbReference type="Pfam" id="PF23647"/>
    </source>
</evidence>
<comment type="caution">
    <text evidence="6">The sequence shown here is derived from an EMBL/GenBank/DDBJ whole genome shotgun (WGS) entry which is preliminary data.</text>
</comment>
<name>A0A9W8AYK4_9FUNG</name>
<evidence type="ECO:0000313" key="6">
    <source>
        <dbReference type="EMBL" id="KAJ1974738.1"/>
    </source>
</evidence>
<dbReference type="Pfam" id="PF06159">
    <property type="entry name" value="TRAPPC13_N"/>
    <property type="match status" value="1"/>
</dbReference>
<dbReference type="GO" id="GO:1990072">
    <property type="term" value="C:TRAPPIII protein complex"/>
    <property type="evidence" value="ECO:0007669"/>
    <property type="project" value="TreeGrafter"/>
</dbReference>
<dbReference type="InterPro" id="IPR055427">
    <property type="entry name" value="TRAPPC13_N"/>
</dbReference>
<sequence>MNQMNASVKDPAHHPLSLKIWRLTRPALASAHPLTADAGADANRPWASAIQELEELHPHLTGALTTGCATNAASTDTVTFSSSALTTFPLTEALEIPSTFGNLHLGETMAVTVCLGADPSLAAASRGDHHSGGAARLPSSSLQTENLLPSRTLITDIALKIELQTSTQRWLVHDTTTEPHKRLHPGENLQTTVRHELREVGMHVLICTVYYSVSEAPPNLPALPERTSSPAGSRLHSSSSPTLRRNSLTPRSSPRLPNATGVDLGTDPLSVHAATHTRQSIRRFFKFQVINPLVVKTKVHHTSLHDQILLETQVQNATESPMYIEQILFDPAAAFICQDLNYCPPPSTTDSSSAWPNTASTSHTEAQGPPIYGPHDYLGPHCVRQYLYALHPRSVQDHDVFYAANLGKIDLVWRGPFGAKGRLQTSTLTRKLPEEALRCIHSSSRSSTQSASHAPAPSPASATDWLILHALEPSPAHVIVEKPFYLTGQITNTGTELVQLQLTVSSTRRGSTLLVYGASTVYVGTVEPQATVPFQCQLIPLATGSQAFGGIQVRDLLSGTTREWEHITDVLVHAH</sequence>
<feature type="domain" description="Trafficking protein particle complex subunit 13 middle" evidence="5">
    <location>
        <begin position="294"/>
        <end position="433"/>
    </location>
</feature>